<accession>A0A1R1JR01</accession>
<evidence type="ECO:0000256" key="1">
    <source>
        <dbReference type="SAM" id="Coils"/>
    </source>
</evidence>
<dbReference type="EMBL" id="MJMN01000023">
    <property type="protein sequence ID" value="OMG83654.1"/>
    <property type="molecule type" value="Genomic_DNA"/>
</dbReference>
<dbReference type="RefSeq" id="WP_076413425.1">
    <property type="nucleotide sequence ID" value="NZ_AP028040.1"/>
</dbReference>
<feature type="transmembrane region" description="Helical" evidence="2">
    <location>
        <begin position="52"/>
        <end position="73"/>
    </location>
</feature>
<feature type="chain" id="PRO_5012932515" description="Glycine zipper domain-containing protein" evidence="3">
    <location>
        <begin position="28"/>
        <end position="246"/>
    </location>
</feature>
<organism evidence="4 5">
    <name type="scientific">Alcaligenes xylosoxydans xylosoxydans</name>
    <name type="common">Achromobacter xylosoxidans</name>
    <dbReference type="NCBI Taxonomy" id="85698"/>
    <lineage>
        <taxon>Bacteria</taxon>
        <taxon>Pseudomonadati</taxon>
        <taxon>Pseudomonadota</taxon>
        <taxon>Betaproteobacteria</taxon>
        <taxon>Burkholderiales</taxon>
        <taxon>Alcaligenaceae</taxon>
        <taxon>Achromobacter</taxon>
    </lineage>
</organism>
<evidence type="ECO:0000313" key="4">
    <source>
        <dbReference type="EMBL" id="OMG83654.1"/>
    </source>
</evidence>
<dbReference type="OrthoDB" id="5765242at2"/>
<evidence type="ECO:0000256" key="2">
    <source>
        <dbReference type="SAM" id="Phobius"/>
    </source>
</evidence>
<evidence type="ECO:0000313" key="5">
    <source>
        <dbReference type="Proteomes" id="UP000187251"/>
    </source>
</evidence>
<keyword evidence="2" id="KW-0812">Transmembrane</keyword>
<dbReference type="AlphaFoldDB" id="A0A1R1JR01"/>
<keyword evidence="2" id="KW-0472">Membrane</keyword>
<feature type="coiled-coil region" evidence="1">
    <location>
        <begin position="177"/>
        <end position="235"/>
    </location>
</feature>
<keyword evidence="2" id="KW-1133">Transmembrane helix</keyword>
<evidence type="ECO:0008006" key="6">
    <source>
        <dbReference type="Google" id="ProtNLM"/>
    </source>
</evidence>
<feature type="signal peptide" evidence="3">
    <location>
        <begin position="1"/>
        <end position="27"/>
    </location>
</feature>
<feature type="transmembrane region" description="Helical" evidence="2">
    <location>
        <begin position="85"/>
        <end position="103"/>
    </location>
</feature>
<name>A0A1R1JR01_ALCXX</name>
<evidence type="ECO:0000256" key="3">
    <source>
        <dbReference type="SAM" id="SignalP"/>
    </source>
</evidence>
<comment type="caution">
    <text evidence="4">The sequence shown here is derived from an EMBL/GenBank/DDBJ whole genome shotgun (WGS) entry which is preliminary data.</text>
</comment>
<keyword evidence="1" id="KW-0175">Coiled coil</keyword>
<dbReference type="PROSITE" id="PS51257">
    <property type="entry name" value="PROKAR_LIPOPROTEIN"/>
    <property type="match status" value="1"/>
</dbReference>
<proteinExistence type="predicted"/>
<keyword evidence="3" id="KW-0732">Signal</keyword>
<dbReference type="Proteomes" id="UP000187251">
    <property type="component" value="Unassembled WGS sequence"/>
</dbReference>
<protein>
    <recommendedName>
        <fullName evidence="6">Glycine zipper domain-containing protein</fullName>
    </recommendedName>
</protein>
<gene>
    <name evidence="4" type="ORF">BIZ92_29925</name>
</gene>
<reference evidence="4 5" key="1">
    <citation type="submission" date="2016-09" db="EMBL/GenBank/DDBJ databases">
        <title>Phylogenomics of Achromobacter.</title>
        <authorList>
            <person name="Jeukens J."/>
            <person name="Freschi L."/>
            <person name="Vincent A.T."/>
            <person name="Emond-Rheault J.-G."/>
            <person name="Kukavica-Ibrulj I."/>
            <person name="Charette S.J."/>
            <person name="Levesque R.C."/>
        </authorList>
    </citation>
    <scope>NUCLEOTIDE SEQUENCE [LARGE SCALE GENOMIC DNA]</scope>
    <source>
        <strain evidence="4 5">AUS488</strain>
    </source>
</reference>
<sequence>MSFFTYRWKCIPVVFVMACTLAISGCASTGSSFLNKGAQPDPRLTQGSDAKFFSQSGLQACMMGMAAGLALGLLAGSKDKKAESAIGGAIAACGVAMGANYYLDVRRDQYKNTSDQLLAMSNDIKADTQKVQNRGYSITAVMTDDKFRLEQIKSAIKAKTLVQATARNDLARIDANIKVIKGDLNNMNNLVKQYREAGAKTGGSIRETEEMQKQIAELDSKIAQLNQEADSYFALRGAIDLGDQKV</sequence>